<evidence type="ECO:0000313" key="18">
    <source>
        <dbReference type="Proteomes" id="UP000727993"/>
    </source>
</evidence>
<dbReference type="InterPro" id="IPR016030">
    <property type="entry name" value="CblAdoTrfase-like"/>
</dbReference>
<reference evidence="17 18" key="1">
    <citation type="submission" date="2020-10" db="EMBL/GenBank/DDBJ databases">
        <title>Connecting structure to function with the recovery of over 1000 high-quality activated sludge metagenome-assembled genomes encoding full-length rRNA genes using long-read sequencing.</title>
        <authorList>
            <person name="Singleton C.M."/>
            <person name="Petriglieri F."/>
            <person name="Kristensen J.M."/>
            <person name="Kirkegaard R.H."/>
            <person name="Michaelsen T.Y."/>
            <person name="Andersen M.H."/>
            <person name="Karst S.M."/>
            <person name="Dueholm M.S."/>
            <person name="Nielsen P.H."/>
            <person name="Albertsen M."/>
        </authorList>
    </citation>
    <scope>NUCLEOTIDE SEQUENCE [LARGE SCALE GENOMIC DNA]</scope>
    <source>
        <strain evidence="17">Lyne_18-Q3-R50-59_MAXAC.006</strain>
    </source>
</reference>
<keyword evidence="5 14" id="KW-0169">Cobalamin biosynthesis</keyword>
<gene>
    <name evidence="17" type="ORF">IPN02_04485</name>
</gene>
<feature type="region of interest" description="Disordered" evidence="15">
    <location>
        <begin position="148"/>
        <end position="182"/>
    </location>
</feature>
<dbReference type="PANTHER" id="PTHR12213">
    <property type="entry name" value="CORRINOID ADENOSYLTRANSFERASE"/>
    <property type="match status" value="1"/>
</dbReference>
<evidence type="ECO:0000256" key="1">
    <source>
        <dbReference type="ARBA" id="ARBA00005121"/>
    </source>
</evidence>
<dbReference type="InterPro" id="IPR029499">
    <property type="entry name" value="PduO-typ"/>
</dbReference>
<evidence type="ECO:0000256" key="10">
    <source>
        <dbReference type="ARBA" id="ARBA00033334"/>
    </source>
</evidence>
<dbReference type="Pfam" id="PF01923">
    <property type="entry name" value="Cob_adeno_trans"/>
    <property type="match status" value="1"/>
</dbReference>
<evidence type="ECO:0000256" key="11">
    <source>
        <dbReference type="ARBA" id="ARBA00033354"/>
    </source>
</evidence>
<evidence type="ECO:0000256" key="4">
    <source>
        <dbReference type="ARBA" id="ARBA00020963"/>
    </source>
</evidence>
<comment type="similarity">
    <text evidence="2 14">Belongs to the Cob(I)alamin adenosyltransferase family.</text>
</comment>
<evidence type="ECO:0000256" key="15">
    <source>
        <dbReference type="SAM" id="MobiDB-lite"/>
    </source>
</evidence>
<evidence type="ECO:0000256" key="12">
    <source>
        <dbReference type="ARBA" id="ARBA00048555"/>
    </source>
</evidence>
<comment type="pathway">
    <text evidence="1 14">Cofactor biosynthesis; adenosylcobalamin biosynthesis; adenosylcobalamin from cob(II)yrinate a,c-diamide: step 2/7.</text>
</comment>
<evidence type="ECO:0000256" key="8">
    <source>
        <dbReference type="ARBA" id="ARBA00022840"/>
    </source>
</evidence>
<keyword evidence="8 14" id="KW-0067">ATP-binding</keyword>
<evidence type="ECO:0000259" key="16">
    <source>
        <dbReference type="Pfam" id="PF01923"/>
    </source>
</evidence>
<dbReference type="AlphaFoldDB" id="A0A936NAJ2"/>
<sequence length="182" mass="19413">MDEAQAQIGVARAQAAETQQVPGGHGLLDEILVSVGRDLWVLMAELATAPENHHKLEDGGTRVTAAMVERLEQLIDHTSALFEPPSEFVVPGESVVAAQLDVARTVIRRAERSALGIEGVGAQAIAYLNRLSDLLWTLARWVEGDSLTTRSVPSDAPDPTETRDLGDDPDPTDENPGASTDG</sequence>
<evidence type="ECO:0000256" key="7">
    <source>
        <dbReference type="ARBA" id="ARBA00022741"/>
    </source>
</evidence>
<evidence type="ECO:0000256" key="3">
    <source>
        <dbReference type="ARBA" id="ARBA00012454"/>
    </source>
</evidence>
<dbReference type="Proteomes" id="UP000727993">
    <property type="component" value="Unassembled WGS sequence"/>
</dbReference>
<dbReference type="EMBL" id="JADJZA010000001">
    <property type="protein sequence ID" value="MBK9296124.1"/>
    <property type="molecule type" value="Genomic_DNA"/>
</dbReference>
<evidence type="ECO:0000256" key="5">
    <source>
        <dbReference type="ARBA" id="ARBA00022573"/>
    </source>
</evidence>
<dbReference type="SUPFAM" id="SSF89028">
    <property type="entry name" value="Cobalamin adenosyltransferase-like"/>
    <property type="match status" value="1"/>
</dbReference>
<dbReference type="EC" id="2.5.1.17" evidence="3 14"/>
<dbReference type="InterPro" id="IPR036451">
    <property type="entry name" value="CblAdoTrfase-like_sf"/>
</dbReference>
<name>A0A936NAJ2_9ACTN</name>
<comment type="catalytic activity">
    <reaction evidence="13 14">
        <text>2 cob(II)alamin + reduced [electron-transfer flavoprotein] + 2 ATP = 2 adenosylcob(III)alamin + 2 triphosphate + oxidized [electron-transfer flavoprotein] + 3 H(+)</text>
        <dbReference type="Rhea" id="RHEA:28671"/>
        <dbReference type="Rhea" id="RHEA-COMP:10685"/>
        <dbReference type="Rhea" id="RHEA-COMP:10686"/>
        <dbReference type="ChEBI" id="CHEBI:15378"/>
        <dbReference type="ChEBI" id="CHEBI:16304"/>
        <dbReference type="ChEBI" id="CHEBI:18036"/>
        <dbReference type="ChEBI" id="CHEBI:18408"/>
        <dbReference type="ChEBI" id="CHEBI:30616"/>
        <dbReference type="ChEBI" id="CHEBI:57692"/>
        <dbReference type="ChEBI" id="CHEBI:58307"/>
        <dbReference type="EC" id="2.5.1.17"/>
    </reaction>
</comment>
<dbReference type="GO" id="GO:0008817">
    <property type="term" value="F:corrinoid adenosyltransferase activity"/>
    <property type="evidence" value="ECO:0007669"/>
    <property type="project" value="UniProtKB-UniRule"/>
</dbReference>
<organism evidence="17 18">
    <name type="scientific">Candidatus Neomicrothrix subdominans</name>
    <dbReference type="NCBI Taxonomy" id="2954438"/>
    <lineage>
        <taxon>Bacteria</taxon>
        <taxon>Bacillati</taxon>
        <taxon>Actinomycetota</taxon>
        <taxon>Acidimicrobiia</taxon>
        <taxon>Acidimicrobiales</taxon>
        <taxon>Microthrixaceae</taxon>
        <taxon>Candidatus Neomicrothrix</taxon>
    </lineage>
</organism>
<keyword evidence="6 14" id="KW-0808">Transferase</keyword>
<feature type="domain" description="Cobalamin adenosyltransferase-like" evidence="16">
    <location>
        <begin position="1"/>
        <end position="142"/>
    </location>
</feature>
<accession>A0A936NAJ2</accession>
<evidence type="ECO:0000256" key="6">
    <source>
        <dbReference type="ARBA" id="ARBA00022679"/>
    </source>
</evidence>
<dbReference type="GO" id="GO:0005524">
    <property type="term" value="F:ATP binding"/>
    <property type="evidence" value="ECO:0007669"/>
    <property type="project" value="UniProtKB-UniRule"/>
</dbReference>
<dbReference type="PANTHER" id="PTHR12213:SF0">
    <property type="entry name" value="CORRINOID ADENOSYLTRANSFERASE MMAB"/>
    <property type="match status" value="1"/>
</dbReference>
<dbReference type="GO" id="GO:0009236">
    <property type="term" value="P:cobalamin biosynthetic process"/>
    <property type="evidence" value="ECO:0007669"/>
    <property type="project" value="UniProtKB-UniRule"/>
</dbReference>
<evidence type="ECO:0000256" key="14">
    <source>
        <dbReference type="RuleBase" id="RU366026"/>
    </source>
</evidence>
<evidence type="ECO:0000256" key="2">
    <source>
        <dbReference type="ARBA" id="ARBA00007487"/>
    </source>
</evidence>
<evidence type="ECO:0000313" key="17">
    <source>
        <dbReference type="EMBL" id="MBK9296124.1"/>
    </source>
</evidence>
<comment type="catalytic activity">
    <reaction evidence="12 14">
        <text>2 cob(II)yrinate a,c diamide + reduced [electron-transfer flavoprotein] + 2 ATP = 2 adenosylcob(III)yrinate a,c-diamide + 2 triphosphate + oxidized [electron-transfer flavoprotein] + 3 H(+)</text>
        <dbReference type="Rhea" id="RHEA:11528"/>
        <dbReference type="Rhea" id="RHEA-COMP:10685"/>
        <dbReference type="Rhea" id="RHEA-COMP:10686"/>
        <dbReference type="ChEBI" id="CHEBI:15378"/>
        <dbReference type="ChEBI" id="CHEBI:18036"/>
        <dbReference type="ChEBI" id="CHEBI:30616"/>
        <dbReference type="ChEBI" id="CHEBI:57692"/>
        <dbReference type="ChEBI" id="CHEBI:58307"/>
        <dbReference type="ChEBI" id="CHEBI:58503"/>
        <dbReference type="ChEBI" id="CHEBI:58537"/>
        <dbReference type="EC" id="2.5.1.17"/>
    </reaction>
</comment>
<protein>
    <recommendedName>
        <fullName evidence="4 14">Corrinoid adenosyltransferase</fullName>
        <ecNumber evidence="3 14">2.5.1.17</ecNumber>
    </recommendedName>
    <alternativeName>
        <fullName evidence="9 14">Cob(II)alamin adenosyltransferase</fullName>
    </alternativeName>
    <alternativeName>
        <fullName evidence="11 14">Cob(II)yrinic acid a,c-diamide adenosyltransferase</fullName>
    </alternativeName>
    <alternativeName>
        <fullName evidence="10 14">Cobinamide/cobalamin adenosyltransferase</fullName>
    </alternativeName>
</protein>
<comment type="caution">
    <text evidence="17">The sequence shown here is derived from an EMBL/GenBank/DDBJ whole genome shotgun (WGS) entry which is preliminary data.</text>
</comment>
<dbReference type="Gene3D" id="1.20.1200.10">
    <property type="entry name" value="Cobalamin adenosyltransferase-like"/>
    <property type="match status" value="1"/>
</dbReference>
<evidence type="ECO:0000256" key="13">
    <source>
        <dbReference type="ARBA" id="ARBA00048692"/>
    </source>
</evidence>
<keyword evidence="7 14" id="KW-0547">Nucleotide-binding</keyword>
<evidence type="ECO:0000256" key="9">
    <source>
        <dbReference type="ARBA" id="ARBA00031529"/>
    </source>
</evidence>
<proteinExistence type="inferred from homology"/>